<keyword evidence="6" id="KW-0865">Zymogen</keyword>
<dbReference type="GO" id="GO:0007586">
    <property type="term" value="P:digestion"/>
    <property type="evidence" value="ECO:0007669"/>
    <property type="project" value="UniProtKB-KW"/>
</dbReference>
<dbReference type="RefSeq" id="XP_023938037.2">
    <property type="nucleotide sequence ID" value="XM_024082269.2"/>
</dbReference>
<dbReference type="InterPro" id="IPR043504">
    <property type="entry name" value="Peptidase_S1_PA_chymotrypsin"/>
</dbReference>
<dbReference type="PROSITE" id="PS50240">
    <property type="entry name" value="TRYPSIN_DOM"/>
    <property type="match status" value="1"/>
</dbReference>
<dbReference type="GO" id="GO:0090729">
    <property type="term" value="F:toxin activity"/>
    <property type="evidence" value="ECO:0007669"/>
    <property type="project" value="UniProtKB-KW"/>
</dbReference>
<evidence type="ECO:0000256" key="10">
    <source>
        <dbReference type="SAM" id="SignalP"/>
    </source>
</evidence>
<dbReference type="SMART" id="SM00020">
    <property type="entry name" value="Tryp_SPc"/>
    <property type="match status" value="1"/>
</dbReference>
<dbReference type="CDD" id="cd00190">
    <property type="entry name" value="Tryp_SPc"/>
    <property type="match status" value="1"/>
</dbReference>
<protein>
    <recommendedName>
        <fullName evidence="9">trypsin</fullName>
        <ecNumber evidence="9">3.4.21.4</ecNumber>
    </recommendedName>
</protein>
<keyword evidence="2" id="KW-0645">Protease</keyword>
<name>A0A6J1MYL8_BICAN</name>
<dbReference type="InterPro" id="IPR001314">
    <property type="entry name" value="Peptidase_S1A"/>
</dbReference>
<proteinExistence type="inferred from homology"/>
<dbReference type="Gene3D" id="2.40.10.10">
    <property type="entry name" value="Trypsin-like serine proteases"/>
    <property type="match status" value="1"/>
</dbReference>
<accession>A0A6J1MYL8</accession>
<dbReference type="SUPFAM" id="SSF50494">
    <property type="entry name" value="Trypsin-like serine proteases"/>
    <property type="match status" value="1"/>
</dbReference>
<dbReference type="GeneID" id="112045888"/>
<keyword evidence="10" id="KW-0732">Signal</keyword>
<organism evidence="12 13">
    <name type="scientific">Bicyclus anynana</name>
    <name type="common">Squinting bush brown butterfly</name>
    <dbReference type="NCBI Taxonomy" id="110368"/>
    <lineage>
        <taxon>Eukaryota</taxon>
        <taxon>Metazoa</taxon>
        <taxon>Ecdysozoa</taxon>
        <taxon>Arthropoda</taxon>
        <taxon>Hexapoda</taxon>
        <taxon>Insecta</taxon>
        <taxon>Pterygota</taxon>
        <taxon>Neoptera</taxon>
        <taxon>Endopterygota</taxon>
        <taxon>Lepidoptera</taxon>
        <taxon>Glossata</taxon>
        <taxon>Ditrysia</taxon>
        <taxon>Papilionoidea</taxon>
        <taxon>Nymphalidae</taxon>
        <taxon>Satyrinae</taxon>
        <taxon>Satyrini</taxon>
        <taxon>Mycalesina</taxon>
        <taxon>Bicyclus</taxon>
    </lineage>
</organism>
<dbReference type="GO" id="GO:0005576">
    <property type="term" value="C:extracellular region"/>
    <property type="evidence" value="ECO:0007669"/>
    <property type="project" value="UniProtKB-SubCell"/>
</dbReference>
<keyword evidence="7" id="KW-1015">Disulfide bond</keyword>
<evidence type="ECO:0000256" key="9">
    <source>
        <dbReference type="ARBA" id="ARBA00038868"/>
    </source>
</evidence>
<dbReference type="InterPro" id="IPR009003">
    <property type="entry name" value="Peptidase_S1_PA"/>
</dbReference>
<dbReference type="InterPro" id="IPR001254">
    <property type="entry name" value="Trypsin_dom"/>
</dbReference>
<keyword evidence="3" id="KW-0222">Digestion</keyword>
<gene>
    <name evidence="13" type="primary">LOC112045888</name>
</gene>
<evidence type="ECO:0000313" key="13">
    <source>
        <dbReference type="RefSeq" id="XP_023938037.2"/>
    </source>
</evidence>
<comment type="similarity">
    <text evidence="1">Belongs to the peptidase S1 family.</text>
</comment>
<evidence type="ECO:0000313" key="12">
    <source>
        <dbReference type="Proteomes" id="UP001652582"/>
    </source>
</evidence>
<comment type="catalytic activity">
    <reaction evidence="8">
        <text>Preferential cleavage: Arg-|-Xaa, Lys-|-Xaa.</text>
        <dbReference type="EC" id="3.4.21.4"/>
    </reaction>
</comment>
<evidence type="ECO:0000256" key="4">
    <source>
        <dbReference type="ARBA" id="ARBA00022801"/>
    </source>
</evidence>
<evidence type="ECO:0000256" key="8">
    <source>
        <dbReference type="ARBA" id="ARBA00036320"/>
    </source>
</evidence>
<keyword evidence="4" id="KW-0378">Hydrolase</keyword>
<evidence type="ECO:0000259" key="11">
    <source>
        <dbReference type="PROSITE" id="PS50240"/>
    </source>
</evidence>
<dbReference type="PANTHER" id="PTHR24276">
    <property type="entry name" value="POLYSERASE-RELATED"/>
    <property type="match status" value="1"/>
</dbReference>
<evidence type="ECO:0000256" key="5">
    <source>
        <dbReference type="ARBA" id="ARBA00022825"/>
    </source>
</evidence>
<evidence type="ECO:0000256" key="1">
    <source>
        <dbReference type="ARBA" id="ARBA00007664"/>
    </source>
</evidence>
<dbReference type="PROSITE" id="PS00134">
    <property type="entry name" value="TRYPSIN_HIS"/>
    <property type="match status" value="1"/>
</dbReference>
<dbReference type="OrthoDB" id="10051896at2759"/>
<evidence type="ECO:0000256" key="7">
    <source>
        <dbReference type="ARBA" id="ARBA00023157"/>
    </source>
</evidence>
<dbReference type="PANTHER" id="PTHR24276:SF97">
    <property type="entry name" value="GH13245P2-RELATED"/>
    <property type="match status" value="1"/>
</dbReference>
<evidence type="ECO:0000256" key="2">
    <source>
        <dbReference type="ARBA" id="ARBA00022670"/>
    </source>
</evidence>
<dbReference type="KEGG" id="bany:112045888"/>
<evidence type="ECO:0000256" key="3">
    <source>
        <dbReference type="ARBA" id="ARBA00022757"/>
    </source>
</evidence>
<reference evidence="13" key="1">
    <citation type="submission" date="2025-08" db="UniProtKB">
        <authorList>
            <consortium name="RefSeq"/>
        </authorList>
    </citation>
    <scope>IDENTIFICATION</scope>
</reference>
<dbReference type="GO" id="GO:0004252">
    <property type="term" value="F:serine-type endopeptidase activity"/>
    <property type="evidence" value="ECO:0007669"/>
    <property type="project" value="UniProtKB-EC"/>
</dbReference>
<dbReference type="Pfam" id="PF00089">
    <property type="entry name" value="Trypsin"/>
    <property type="match status" value="1"/>
</dbReference>
<feature type="chain" id="PRO_5046372114" description="trypsin" evidence="10">
    <location>
        <begin position="19"/>
        <end position="254"/>
    </location>
</feature>
<sequence>MFFFLLVQILPWLTLTTCDDIDISGATRRIIGGHLIRIEEAPYMALYRPVNKSFHCGASVVSDQFLVTAAHCVDKSIHGEMIVTVGTDRALSGGENYQIEEVVKHPQYEDGIFFDYDIAVIKLKNKLQFSDRVQPIKMAEPGLVIDDTAQLRTIGFGMTETNYNSNELLGTDMRYIPNNICRVVTQDSIITDRMLCAGQKNKSVCYGDSGGPAVYGDKLVGVTSGSDIPICNSYSLFARVSSLRGFIDDVIAAH</sequence>
<dbReference type="Proteomes" id="UP001652582">
    <property type="component" value="Chromosome 8"/>
</dbReference>
<dbReference type="GO" id="GO:0006508">
    <property type="term" value="P:proteolysis"/>
    <property type="evidence" value="ECO:0007669"/>
    <property type="project" value="UniProtKB-KW"/>
</dbReference>
<dbReference type="EC" id="3.4.21.4" evidence="9"/>
<keyword evidence="5" id="KW-0720">Serine protease</keyword>
<dbReference type="PRINTS" id="PR00722">
    <property type="entry name" value="CHYMOTRYPSIN"/>
</dbReference>
<evidence type="ECO:0000256" key="6">
    <source>
        <dbReference type="ARBA" id="ARBA00023145"/>
    </source>
</evidence>
<dbReference type="InterPro" id="IPR050430">
    <property type="entry name" value="Peptidase_S1"/>
</dbReference>
<feature type="domain" description="Peptidase S1" evidence="11">
    <location>
        <begin position="30"/>
        <end position="252"/>
    </location>
</feature>
<dbReference type="AlphaFoldDB" id="A0A6J1MYL8"/>
<dbReference type="InterPro" id="IPR018114">
    <property type="entry name" value="TRYPSIN_HIS"/>
</dbReference>
<keyword evidence="12" id="KW-1185">Reference proteome</keyword>
<feature type="signal peptide" evidence="10">
    <location>
        <begin position="1"/>
        <end position="18"/>
    </location>
</feature>